<evidence type="ECO:0000313" key="1">
    <source>
        <dbReference type="EMBL" id="GAB1252466.1"/>
    </source>
</evidence>
<sequence>MSGCDESGCNEIKHKELFKITDKVVESLYTEYESYGLMGGTEEYTPDREYKVFPIGRLINVRIEKVASDEEYESLMEDLKNHYEGNPHVRDVYRCQAGTIMIDCRN</sequence>
<dbReference type="EMBL" id="BAAFSF010000004">
    <property type="protein sequence ID" value="GAB1252466.1"/>
    <property type="molecule type" value="Genomic_DNA"/>
</dbReference>
<comment type="caution">
    <text evidence="1">The sequence shown here is derived from an EMBL/GenBank/DDBJ whole genome shotgun (WGS) entry which is preliminary data.</text>
</comment>
<evidence type="ECO:0000313" key="2">
    <source>
        <dbReference type="Proteomes" id="UP001628220"/>
    </source>
</evidence>
<gene>
    <name evidence="1" type="ORF">Tsumi_15720</name>
</gene>
<keyword evidence="2" id="KW-1185">Reference proteome</keyword>
<accession>A0ABQ0E435</accession>
<dbReference type="Proteomes" id="UP001628220">
    <property type="component" value="Unassembled WGS sequence"/>
</dbReference>
<proteinExistence type="predicted"/>
<name>A0ABQ0E435_9PORP</name>
<organism evidence="1 2">
    <name type="scientific">Porphyromonas miyakawae</name>
    <dbReference type="NCBI Taxonomy" id="3137470"/>
    <lineage>
        <taxon>Bacteria</taxon>
        <taxon>Pseudomonadati</taxon>
        <taxon>Bacteroidota</taxon>
        <taxon>Bacteroidia</taxon>
        <taxon>Bacteroidales</taxon>
        <taxon>Porphyromonadaceae</taxon>
        <taxon>Porphyromonas</taxon>
    </lineage>
</organism>
<reference evidence="1 2" key="1">
    <citation type="journal article" date="2025" name="Int. J. Syst. Evol. Microbiol.">
        <title>Desulfovibrio falkowii sp. nov., Porphyromonas miyakawae sp. nov., Mediterraneibacter flintii sp. nov. and Owariibacterium komagatae gen. nov., sp. nov., isolated from human faeces.</title>
        <authorList>
            <person name="Hamaguchi T."/>
            <person name="Ohara M."/>
            <person name="Hisatomi A."/>
            <person name="Sekiguchi K."/>
            <person name="Takeda J.I."/>
            <person name="Ueyama J."/>
            <person name="Ito M."/>
            <person name="Nishiwaki H."/>
            <person name="Ogi T."/>
            <person name="Hirayama M."/>
            <person name="Ohkuma M."/>
            <person name="Sakamoto M."/>
            <person name="Ohno K."/>
        </authorList>
    </citation>
    <scope>NUCLEOTIDE SEQUENCE [LARGE SCALE GENOMIC DNA]</scope>
    <source>
        <strain evidence="1 2">13CB11C</strain>
    </source>
</reference>
<protein>
    <submittedName>
        <fullName evidence="1">Uncharacterized protein</fullName>
    </submittedName>
</protein>